<dbReference type="GO" id="GO:0106312">
    <property type="term" value="F:methylenetetrahydrofolate reductase (NADH) activity"/>
    <property type="evidence" value="ECO:0007669"/>
    <property type="project" value="UniProtKB-EC"/>
</dbReference>
<evidence type="ECO:0000256" key="10">
    <source>
        <dbReference type="ARBA" id="ARBA00034478"/>
    </source>
</evidence>
<dbReference type="Proteomes" id="UP000315471">
    <property type="component" value="Unassembled WGS sequence"/>
</dbReference>
<keyword evidence="7 12" id="KW-0560">Oxidoreductase</keyword>
<keyword evidence="5 12" id="KW-0285">Flavoprotein</keyword>
<dbReference type="GO" id="GO:0035999">
    <property type="term" value="P:tetrahydrofolate interconversion"/>
    <property type="evidence" value="ECO:0007669"/>
    <property type="project" value="UniProtKB-UniPathway"/>
</dbReference>
<keyword evidence="14" id="KW-1185">Reference proteome</keyword>
<evidence type="ECO:0000256" key="7">
    <source>
        <dbReference type="ARBA" id="ARBA00023002"/>
    </source>
</evidence>
<comment type="cofactor">
    <cofactor evidence="1 12">
        <name>FAD</name>
        <dbReference type="ChEBI" id="CHEBI:57692"/>
    </cofactor>
</comment>
<evidence type="ECO:0000256" key="8">
    <source>
        <dbReference type="ARBA" id="ARBA00023027"/>
    </source>
</evidence>
<comment type="similarity">
    <text evidence="3 12">Belongs to the methylenetetrahydrofolate reductase family.</text>
</comment>
<dbReference type="CDD" id="cd00537">
    <property type="entry name" value="MTHFR"/>
    <property type="match status" value="1"/>
</dbReference>
<evidence type="ECO:0000256" key="12">
    <source>
        <dbReference type="RuleBase" id="RU003862"/>
    </source>
</evidence>
<dbReference type="InterPro" id="IPR004620">
    <property type="entry name" value="MTHF_reductase_bac"/>
</dbReference>
<dbReference type="InterPro" id="IPR003171">
    <property type="entry name" value="Mehydrof_redctse-like"/>
</dbReference>
<keyword evidence="9" id="KW-0486">Methionine biosynthesis</keyword>
<dbReference type="AlphaFoldDB" id="A0A5C6E2M9"/>
<comment type="pathway">
    <text evidence="2 12">One-carbon metabolism; tetrahydrofolate interconversion.</text>
</comment>
<evidence type="ECO:0000256" key="1">
    <source>
        <dbReference type="ARBA" id="ARBA00001974"/>
    </source>
</evidence>
<dbReference type="UniPathway" id="UPA00193"/>
<gene>
    <name evidence="13" type="primary">metF</name>
    <name evidence="13" type="ORF">Q31b_20090</name>
</gene>
<sequence length="290" mass="31687">MTLASHYQSSRCAISFELFPPKTESGIEAMLNNVERLRSFDPAFFTCTYGAGGSTQDSTLDVVEKVKKLTGLPVASHLTCVGSTVDQLAAFLQEAHRRGVDYLVALRGDPPKGSAQFEAVEGGLRYANELVAMIRENFNHFGIAVAGYPEVHQEAVDAKTDLDNLKRKVDAGADVIITQLFYDNADFYRFRDDCVAAGITVPIIPGVLPVTNFKQAERIAAMCKAAIPKSLAESMNQNDDADYQFNVGVEHARLQTIDLISNQVPGIHYYVLNKSEAAEKLLDGLELAAH</sequence>
<evidence type="ECO:0000256" key="6">
    <source>
        <dbReference type="ARBA" id="ARBA00022827"/>
    </source>
</evidence>
<dbReference type="EMBL" id="SJPY01000003">
    <property type="protein sequence ID" value="TWU42975.1"/>
    <property type="molecule type" value="Genomic_DNA"/>
</dbReference>
<evidence type="ECO:0000256" key="11">
    <source>
        <dbReference type="ARBA" id="ARBA00048628"/>
    </source>
</evidence>
<evidence type="ECO:0000256" key="4">
    <source>
        <dbReference type="ARBA" id="ARBA00022605"/>
    </source>
</evidence>
<evidence type="ECO:0000256" key="5">
    <source>
        <dbReference type="ARBA" id="ARBA00022630"/>
    </source>
</evidence>
<dbReference type="PANTHER" id="PTHR45754">
    <property type="entry name" value="METHYLENETETRAHYDROFOLATE REDUCTASE"/>
    <property type="match status" value="1"/>
</dbReference>
<reference evidence="13 14" key="1">
    <citation type="submission" date="2019-02" db="EMBL/GenBank/DDBJ databases">
        <title>Deep-cultivation of Planctomycetes and their phenomic and genomic characterization uncovers novel biology.</title>
        <authorList>
            <person name="Wiegand S."/>
            <person name="Jogler M."/>
            <person name="Boedeker C."/>
            <person name="Pinto D."/>
            <person name="Vollmers J."/>
            <person name="Rivas-Marin E."/>
            <person name="Kohn T."/>
            <person name="Peeters S.H."/>
            <person name="Heuer A."/>
            <person name="Rast P."/>
            <person name="Oberbeckmann S."/>
            <person name="Bunk B."/>
            <person name="Jeske O."/>
            <person name="Meyerdierks A."/>
            <person name="Storesund J.E."/>
            <person name="Kallscheuer N."/>
            <person name="Luecker S."/>
            <person name="Lage O.M."/>
            <person name="Pohl T."/>
            <person name="Merkel B.J."/>
            <person name="Hornburger P."/>
            <person name="Mueller R.-W."/>
            <person name="Bruemmer F."/>
            <person name="Labrenz M."/>
            <person name="Spormann A.M."/>
            <person name="Op Den Camp H."/>
            <person name="Overmann J."/>
            <person name="Amann R."/>
            <person name="Jetten M.S.M."/>
            <person name="Mascher T."/>
            <person name="Medema M.H."/>
            <person name="Devos D.P."/>
            <person name="Kaster A.-K."/>
            <person name="Ovreas L."/>
            <person name="Rohde M."/>
            <person name="Galperin M.Y."/>
            <person name="Jogler C."/>
        </authorList>
    </citation>
    <scope>NUCLEOTIDE SEQUENCE [LARGE SCALE GENOMIC DNA]</scope>
    <source>
        <strain evidence="13 14">Q31b</strain>
    </source>
</reference>
<protein>
    <recommendedName>
        <fullName evidence="12">Methylenetetrahydrofolate reductase</fullName>
        <ecNumber evidence="12">1.5.1.54</ecNumber>
    </recommendedName>
</protein>
<accession>A0A5C6E2M9</accession>
<proteinExistence type="inferred from homology"/>
<dbReference type="Gene3D" id="3.20.20.220">
    <property type="match status" value="1"/>
</dbReference>
<dbReference type="GO" id="GO:0005829">
    <property type="term" value="C:cytosol"/>
    <property type="evidence" value="ECO:0007669"/>
    <property type="project" value="InterPro"/>
</dbReference>
<evidence type="ECO:0000256" key="9">
    <source>
        <dbReference type="ARBA" id="ARBA00023167"/>
    </source>
</evidence>
<dbReference type="Pfam" id="PF02219">
    <property type="entry name" value="MTHFR"/>
    <property type="match status" value="1"/>
</dbReference>
<dbReference type="OrthoDB" id="9812555at2"/>
<evidence type="ECO:0000313" key="13">
    <source>
        <dbReference type="EMBL" id="TWU42975.1"/>
    </source>
</evidence>
<dbReference type="PANTHER" id="PTHR45754:SF3">
    <property type="entry name" value="METHYLENETETRAHYDROFOLATE REDUCTASE (NADPH)"/>
    <property type="match status" value="1"/>
</dbReference>
<keyword evidence="8" id="KW-0520">NAD</keyword>
<dbReference type="EC" id="1.5.1.54" evidence="12"/>
<evidence type="ECO:0000256" key="3">
    <source>
        <dbReference type="ARBA" id="ARBA00006743"/>
    </source>
</evidence>
<keyword evidence="4" id="KW-0028">Amino-acid biosynthesis</keyword>
<dbReference type="SUPFAM" id="SSF51730">
    <property type="entry name" value="FAD-linked oxidoreductase"/>
    <property type="match status" value="1"/>
</dbReference>
<evidence type="ECO:0000313" key="14">
    <source>
        <dbReference type="Proteomes" id="UP000315471"/>
    </source>
</evidence>
<dbReference type="GO" id="GO:0071949">
    <property type="term" value="F:FAD binding"/>
    <property type="evidence" value="ECO:0007669"/>
    <property type="project" value="TreeGrafter"/>
</dbReference>
<evidence type="ECO:0000256" key="2">
    <source>
        <dbReference type="ARBA" id="ARBA00004777"/>
    </source>
</evidence>
<keyword evidence="6 12" id="KW-0274">FAD</keyword>
<dbReference type="InterPro" id="IPR029041">
    <property type="entry name" value="FAD-linked_oxidoreductase-like"/>
</dbReference>
<name>A0A5C6E2M9_9BACT</name>
<dbReference type="RefSeq" id="WP_146599482.1">
    <property type="nucleotide sequence ID" value="NZ_SJPY01000003.1"/>
</dbReference>
<comment type="pathway">
    <text evidence="10">Amino-acid biosynthesis; L-methionine biosynthesis via de novo pathway.</text>
</comment>
<organism evidence="13 14">
    <name type="scientific">Novipirellula aureliae</name>
    <dbReference type="NCBI Taxonomy" id="2527966"/>
    <lineage>
        <taxon>Bacteria</taxon>
        <taxon>Pseudomonadati</taxon>
        <taxon>Planctomycetota</taxon>
        <taxon>Planctomycetia</taxon>
        <taxon>Pirellulales</taxon>
        <taxon>Pirellulaceae</taxon>
        <taxon>Novipirellula</taxon>
    </lineage>
</organism>
<comment type="catalytic activity">
    <reaction evidence="11">
        <text>(6S)-5-methyl-5,6,7,8-tetrahydrofolate + NAD(+) = (6R)-5,10-methylene-5,6,7,8-tetrahydrofolate + NADH + H(+)</text>
        <dbReference type="Rhea" id="RHEA:19821"/>
        <dbReference type="ChEBI" id="CHEBI:15378"/>
        <dbReference type="ChEBI" id="CHEBI:15636"/>
        <dbReference type="ChEBI" id="CHEBI:18608"/>
        <dbReference type="ChEBI" id="CHEBI:57540"/>
        <dbReference type="ChEBI" id="CHEBI:57945"/>
        <dbReference type="EC" id="1.5.1.54"/>
    </reaction>
    <physiologicalReaction direction="right-to-left" evidence="11">
        <dbReference type="Rhea" id="RHEA:19823"/>
    </physiologicalReaction>
</comment>
<comment type="caution">
    <text evidence="13">The sequence shown here is derived from an EMBL/GenBank/DDBJ whole genome shotgun (WGS) entry which is preliminary data.</text>
</comment>
<dbReference type="NCBIfam" id="TIGR00676">
    <property type="entry name" value="fadh2"/>
    <property type="match status" value="1"/>
</dbReference>
<dbReference type="GO" id="GO:0009086">
    <property type="term" value="P:methionine biosynthetic process"/>
    <property type="evidence" value="ECO:0007669"/>
    <property type="project" value="UniProtKB-KW"/>
</dbReference>